<evidence type="ECO:0000313" key="1">
    <source>
        <dbReference type="EMBL" id="HDR51600.1"/>
    </source>
</evidence>
<organism evidence="1">
    <name type="scientific">Mariniphaga anaerophila</name>
    <dbReference type="NCBI Taxonomy" id="1484053"/>
    <lineage>
        <taxon>Bacteria</taxon>
        <taxon>Pseudomonadati</taxon>
        <taxon>Bacteroidota</taxon>
        <taxon>Bacteroidia</taxon>
        <taxon>Marinilabiliales</taxon>
        <taxon>Prolixibacteraceae</taxon>
        <taxon>Mariniphaga</taxon>
    </lineage>
</organism>
<protein>
    <submittedName>
        <fullName evidence="1">Uncharacterized protein</fullName>
    </submittedName>
</protein>
<gene>
    <name evidence="1" type="ORF">ENN90_08265</name>
</gene>
<reference evidence="1" key="1">
    <citation type="journal article" date="2020" name="mSystems">
        <title>Genome- and Community-Level Interaction Insights into Carbon Utilization and Element Cycling Functions of Hydrothermarchaeota in Hydrothermal Sediment.</title>
        <authorList>
            <person name="Zhou Z."/>
            <person name="Liu Y."/>
            <person name="Xu W."/>
            <person name="Pan J."/>
            <person name="Luo Z.H."/>
            <person name="Li M."/>
        </authorList>
    </citation>
    <scope>NUCLEOTIDE SEQUENCE [LARGE SCALE GENOMIC DNA]</scope>
    <source>
        <strain evidence="1">SpSt-1217</strain>
    </source>
</reference>
<dbReference type="EMBL" id="DSDK01000453">
    <property type="protein sequence ID" value="HDR51600.1"/>
    <property type="molecule type" value="Genomic_DNA"/>
</dbReference>
<proteinExistence type="predicted"/>
<sequence>MEINKNSVRKQRGWQKIVAASFFRIFREIYLSANLESCLYFYEEPENEKSFPALLQFPMRMGRMLNEGFKAALKANGIKVEEFRIEEKLS</sequence>
<comment type="caution">
    <text evidence="1">The sequence shown here is derived from an EMBL/GenBank/DDBJ whole genome shotgun (WGS) entry which is preliminary data.</text>
</comment>
<accession>A0A831LL86</accession>
<dbReference type="Proteomes" id="UP000886047">
    <property type="component" value="Unassembled WGS sequence"/>
</dbReference>
<name>A0A831LL86_9BACT</name>
<dbReference type="AlphaFoldDB" id="A0A831LL86"/>